<evidence type="ECO:0000259" key="5">
    <source>
        <dbReference type="Pfam" id="PF04198"/>
    </source>
</evidence>
<dbReference type="RefSeq" id="WP_057984047.1">
    <property type="nucleotide sequence ID" value="NZ_JAGGKH010000001.1"/>
</dbReference>
<dbReference type="EMBL" id="LDJR01000058">
    <property type="protein sequence ID" value="OAK67913.1"/>
    <property type="molecule type" value="Genomic_DNA"/>
</dbReference>
<evidence type="ECO:0000256" key="3">
    <source>
        <dbReference type="ARBA" id="ARBA00023125"/>
    </source>
</evidence>
<evidence type="ECO:0000256" key="2">
    <source>
        <dbReference type="ARBA" id="ARBA00023015"/>
    </source>
</evidence>
<dbReference type="PANTHER" id="PTHR34294:SF5">
    <property type="entry name" value="CENTRAL GLYCOLYTIC GENES REGULATOR"/>
    <property type="match status" value="1"/>
</dbReference>
<dbReference type="Proteomes" id="UP000077881">
    <property type="component" value="Unassembled WGS sequence"/>
</dbReference>
<dbReference type="SUPFAM" id="SSF100950">
    <property type="entry name" value="NagB/RpiA/CoA transferase-like"/>
    <property type="match status" value="1"/>
</dbReference>
<dbReference type="OrthoDB" id="9793820at2"/>
<dbReference type="STRING" id="217031.ABB05_17905"/>
<evidence type="ECO:0000313" key="8">
    <source>
        <dbReference type="Proteomes" id="UP000077881"/>
    </source>
</evidence>
<gene>
    <name evidence="7" type="ORF">ABB05_17905</name>
</gene>
<dbReference type="Gene3D" id="1.10.10.10">
    <property type="entry name" value="Winged helix-like DNA-binding domain superfamily/Winged helix DNA-binding domain"/>
    <property type="match status" value="1"/>
</dbReference>
<dbReference type="GO" id="GO:0030246">
    <property type="term" value="F:carbohydrate binding"/>
    <property type="evidence" value="ECO:0007669"/>
    <property type="project" value="InterPro"/>
</dbReference>
<evidence type="ECO:0000313" key="7">
    <source>
        <dbReference type="EMBL" id="OAK67913.1"/>
    </source>
</evidence>
<keyword evidence="4" id="KW-0804">Transcription</keyword>
<reference evidence="7 8" key="1">
    <citation type="submission" date="2015-05" db="EMBL/GenBank/DDBJ databases">
        <title>Comparison of genome.</title>
        <authorList>
            <person name="Zheng Z."/>
            <person name="Sun M."/>
        </authorList>
    </citation>
    <scope>NUCLEOTIDE SEQUENCE [LARGE SCALE GENOMIC DNA]</scope>
    <source>
        <strain evidence="7 8">G25-74</strain>
    </source>
</reference>
<keyword evidence="3" id="KW-0238">DNA-binding</keyword>
<dbReference type="Gene3D" id="3.40.50.1360">
    <property type="match status" value="1"/>
</dbReference>
<evidence type="ECO:0000256" key="4">
    <source>
        <dbReference type="ARBA" id="ARBA00023163"/>
    </source>
</evidence>
<accession>A0A177ZK03</accession>
<organism evidence="7 8">
    <name type="scientific">Lederbergia galactosidilytica</name>
    <dbReference type="NCBI Taxonomy" id="217031"/>
    <lineage>
        <taxon>Bacteria</taxon>
        <taxon>Bacillati</taxon>
        <taxon>Bacillota</taxon>
        <taxon>Bacilli</taxon>
        <taxon>Bacillales</taxon>
        <taxon>Bacillaceae</taxon>
        <taxon>Lederbergia</taxon>
    </lineage>
</organism>
<comment type="caution">
    <text evidence="7">The sequence shown here is derived from an EMBL/GenBank/DDBJ whole genome shotgun (WGS) entry which is preliminary data.</text>
</comment>
<dbReference type="InterPro" id="IPR037171">
    <property type="entry name" value="NagB/RpiA_transferase-like"/>
</dbReference>
<dbReference type="SUPFAM" id="SSF46785">
    <property type="entry name" value="Winged helix' DNA-binding domain"/>
    <property type="match status" value="1"/>
</dbReference>
<dbReference type="InterPro" id="IPR048715">
    <property type="entry name" value="CggR_N"/>
</dbReference>
<protein>
    <submittedName>
        <fullName evidence="7">Central glycolytic genes regulator</fullName>
    </submittedName>
</protein>
<dbReference type="InterPro" id="IPR036390">
    <property type="entry name" value="WH_DNA-bd_sf"/>
</dbReference>
<dbReference type="InterPro" id="IPR051054">
    <property type="entry name" value="SorC_transcr_regulators"/>
</dbReference>
<keyword evidence="8" id="KW-1185">Reference proteome</keyword>
<dbReference type="PATRIC" id="fig|217031.6.peg.3883"/>
<dbReference type="GO" id="GO:0003677">
    <property type="term" value="F:DNA binding"/>
    <property type="evidence" value="ECO:0007669"/>
    <property type="project" value="UniProtKB-KW"/>
</dbReference>
<dbReference type="Pfam" id="PF21715">
    <property type="entry name" value="CggR_N"/>
    <property type="match status" value="1"/>
</dbReference>
<dbReference type="InterPro" id="IPR007324">
    <property type="entry name" value="Sugar-bd_dom_put"/>
</dbReference>
<evidence type="ECO:0000259" key="6">
    <source>
        <dbReference type="Pfam" id="PF21715"/>
    </source>
</evidence>
<feature type="domain" description="CggR N-terminal DNA binding" evidence="6">
    <location>
        <begin position="18"/>
        <end position="88"/>
    </location>
</feature>
<comment type="similarity">
    <text evidence="1">Belongs to the SorC transcriptional regulatory family.</text>
</comment>
<feature type="domain" description="Sugar-binding" evidence="5">
    <location>
        <begin position="91"/>
        <end position="340"/>
    </location>
</feature>
<dbReference type="InterPro" id="IPR036388">
    <property type="entry name" value="WH-like_DNA-bd_sf"/>
</dbReference>
<name>A0A177ZK03_9BACI</name>
<evidence type="ECO:0000256" key="1">
    <source>
        <dbReference type="ARBA" id="ARBA00010466"/>
    </source>
</evidence>
<dbReference type="Pfam" id="PF04198">
    <property type="entry name" value="Sugar-bind"/>
    <property type="match status" value="1"/>
</dbReference>
<proteinExistence type="inferred from homology"/>
<dbReference type="AlphaFoldDB" id="A0A177ZK03"/>
<sequence>MHNLLKLQSKLVPDMLSVMQNRYQILRSISLTEPVGRRTLAHMLGTTERILRSEAEFLKSGQLIRINNAGMSVTDKGKKLLVGLEEVMRELTGISETELALKAKLGIKKVVIVPGDSDESLIVKEELGKACAEVLNRCFEDQQTIAVTGGTTMACTAEMLTAEMGQGKHLLFVPARGGLGEDLKNQANVICATMAEKTNGVHRVLYVPDQVSQEVQQSLLKEPAIMEVVEKIKSADIVVHGIGEAITMANRRATEQNVMKKIIGEKAVGEAFGYYFDEKGEIVHKVPTIGLRISDLFDKSYVIAAAGGKSKAKAIKSYFKSAPESTILITDEGAAKSILKDIS</sequence>
<keyword evidence="2" id="KW-0805">Transcription regulation</keyword>
<dbReference type="PANTHER" id="PTHR34294">
    <property type="entry name" value="TRANSCRIPTIONAL REGULATOR-RELATED"/>
    <property type="match status" value="1"/>
</dbReference>